<gene>
    <name evidence="11" type="ORF">SLS62_007007</name>
</gene>
<evidence type="ECO:0000256" key="8">
    <source>
        <dbReference type="PROSITE-ProRule" id="PRU10057"/>
    </source>
</evidence>
<feature type="chain" id="PRO_5042667733" description="Glucanase" evidence="9">
    <location>
        <begin position="21"/>
        <end position="451"/>
    </location>
</feature>
<evidence type="ECO:0000256" key="3">
    <source>
        <dbReference type="ARBA" id="ARBA00023277"/>
    </source>
</evidence>
<dbReference type="InterPro" id="IPR016288">
    <property type="entry name" value="Beta_cellobiohydrolase"/>
</dbReference>
<feature type="binding site" evidence="7">
    <location>
        <position position="405"/>
    </location>
    <ligand>
        <name>substrate</name>
    </ligand>
</feature>
<feature type="compositionally biased region" description="Polar residues" evidence="10">
    <location>
        <begin position="38"/>
        <end position="64"/>
    </location>
</feature>
<keyword evidence="5 9" id="KW-0624">Polysaccharide degradation</keyword>
<dbReference type="PANTHER" id="PTHR34876">
    <property type="match status" value="1"/>
</dbReference>
<evidence type="ECO:0000256" key="6">
    <source>
        <dbReference type="PIRSR" id="PIRSR001100-1"/>
    </source>
</evidence>
<evidence type="ECO:0000256" key="9">
    <source>
        <dbReference type="RuleBase" id="RU361186"/>
    </source>
</evidence>
<feature type="signal peptide" evidence="9">
    <location>
        <begin position="1"/>
        <end position="20"/>
    </location>
</feature>
<dbReference type="PIRSF" id="PIRSF001100">
    <property type="entry name" value="Beta_cellobiohydrolase"/>
    <property type="match status" value="1"/>
</dbReference>
<dbReference type="EMBL" id="JAKJXP020000055">
    <property type="protein sequence ID" value="KAK7751022.1"/>
    <property type="molecule type" value="Genomic_DNA"/>
</dbReference>
<feature type="binding site" evidence="7">
    <location>
        <position position="256"/>
    </location>
    <ligand>
        <name>substrate</name>
    </ligand>
</feature>
<dbReference type="Gene3D" id="3.20.20.40">
    <property type="entry name" value="1, 4-beta cellobiohydrolase"/>
    <property type="match status" value="1"/>
</dbReference>
<dbReference type="Proteomes" id="UP001320420">
    <property type="component" value="Unassembled WGS sequence"/>
</dbReference>
<keyword evidence="1 9" id="KW-0378">Hydrolase</keyword>
<dbReference type="PROSITE" id="PS00656">
    <property type="entry name" value="GLYCOSYL_HYDROL_F6_2"/>
    <property type="match status" value="1"/>
</dbReference>
<sequence length="451" mass="47083">MRVIALLLTAAATAVVSVSATPYGNPIWGGKLHNAAASRNRNSTSTRTPMFKRQNSTTSSNINGNPFEGKTLLADPEWTARLSVTRDAFLARGDTENADKARAVGQAGTFAWLSDISKLSHVDGLVDVARARNKRAAATKRQQTTTAGGGGDQIVGLVLYNIPNRDCSGTGAGELQGAEGLERYKAEYIAPLAAKLAAAADVTFAVVVEPDALANLVTNLGVGRCAEAAALYEEAIVHALSSLQFDHVHLYLDAGHSGWLGSEGNLQPAAETFARIVSRAGNGTKIRGFATNVSNYNPFSAALPEAFAPFQSQSESESGSSSPAPSPPYDEDHYIQSLALHLDQAGLPAAAAHFIVDQGRVALPGARAAWSDRCNVAPAGFGMLPGTRVRSRLVDSIAWIGAGGESDGECGDVPGAPEAGEWFPAYVEQLVENADGSVGRAVEEAEADVEA</sequence>
<feature type="binding site" evidence="7">
    <location>
        <position position="295"/>
    </location>
    <ligand>
        <name>substrate</name>
    </ligand>
</feature>
<dbReference type="GO" id="GO:0004553">
    <property type="term" value="F:hydrolase activity, hydrolyzing O-glycosyl compounds"/>
    <property type="evidence" value="ECO:0007669"/>
    <property type="project" value="InterPro"/>
</dbReference>
<evidence type="ECO:0000313" key="11">
    <source>
        <dbReference type="EMBL" id="KAK7751022.1"/>
    </source>
</evidence>
<dbReference type="InterPro" id="IPR036434">
    <property type="entry name" value="Beta_cellobiohydrolase_sf"/>
</dbReference>
<feature type="region of interest" description="Disordered" evidence="10">
    <location>
        <begin position="38"/>
        <end position="70"/>
    </location>
</feature>
<keyword evidence="9" id="KW-0732">Signal</keyword>
<protein>
    <recommendedName>
        <fullName evidence="9">Glucanase</fullName>
        <ecNumber evidence="9">3.2.1.-</ecNumber>
    </recommendedName>
</protein>
<feature type="region of interest" description="Disordered" evidence="10">
    <location>
        <begin position="310"/>
        <end position="330"/>
    </location>
</feature>
<evidence type="ECO:0000256" key="1">
    <source>
        <dbReference type="ARBA" id="ARBA00022801"/>
    </source>
</evidence>
<evidence type="ECO:0000256" key="10">
    <source>
        <dbReference type="SAM" id="MobiDB-lite"/>
    </source>
</evidence>
<feature type="active site" description="Proton donor" evidence="6 8">
    <location>
        <position position="211"/>
    </location>
</feature>
<feature type="compositionally biased region" description="Low complexity" evidence="10">
    <location>
        <begin position="310"/>
        <end position="323"/>
    </location>
</feature>
<dbReference type="AlphaFoldDB" id="A0AAN9YQP8"/>
<organism evidence="11 12">
    <name type="scientific">Diatrype stigma</name>
    <dbReference type="NCBI Taxonomy" id="117547"/>
    <lineage>
        <taxon>Eukaryota</taxon>
        <taxon>Fungi</taxon>
        <taxon>Dikarya</taxon>
        <taxon>Ascomycota</taxon>
        <taxon>Pezizomycotina</taxon>
        <taxon>Sordariomycetes</taxon>
        <taxon>Xylariomycetidae</taxon>
        <taxon>Xylariales</taxon>
        <taxon>Diatrypaceae</taxon>
        <taxon>Diatrype</taxon>
    </lineage>
</organism>
<dbReference type="EC" id="3.2.1.-" evidence="9"/>
<dbReference type="InterPro" id="IPR001524">
    <property type="entry name" value="Glyco_hydro_6_CS"/>
</dbReference>
<comment type="caution">
    <text evidence="11">The sequence shown here is derived from an EMBL/GenBank/DDBJ whole genome shotgun (WGS) entry which is preliminary data.</text>
</comment>
<keyword evidence="4 9" id="KW-0326">Glycosidase</keyword>
<dbReference type="Pfam" id="PF01341">
    <property type="entry name" value="Glyco_hydro_6"/>
    <property type="match status" value="1"/>
</dbReference>
<evidence type="ECO:0000256" key="2">
    <source>
        <dbReference type="ARBA" id="ARBA00023001"/>
    </source>
</evidence>
<evidence type="ECO:0000256" key="5">
    <source>
        <dbReference type="ARBA" id="ARBA00023326"/>
    </source>
</evidence>
<dbReference type="GO" id="GO:0030245">
    <property type="term" value="P:cellulose catabolic process"/>
    <property type="evidence" value="ECO:0007669"/>
    <property type="project" value="UniProtKB-KW"/>
</dbReference>
<keyword evidence="2 9" id="KW-0136">Cellulose degradation</keyword>
<evidence type="ECO:0000256" key="7">
    <source>
        <dbReference type="PIRSR" id="PIRSR001100-2"/>
    </source>
</evidence>
<reference evidence="11 12" key="1">
    <citation type="submission" date="2024-02" db="EMBL/GenBank/DDBJ databases">
        <title>De novo assembly and annotation of 12 fungi associated with fruit tree decline syndrome in Ontario, Canada.</title>
        <authorList>
            <person name="Sulman M."/>
            <person name="Ellouze W."/>
            <person name="Ilyukhin E."/>
        </authorList>
    </citation>
    <scope>NUCLEOTIDE SEQUENCE [LARGE SCALE GENOMIC DNA]</scope>
    <source>
        <strain evidence="11 12">M11/M66-122</strain>
    </source>
</reference>
<dbReference type="PRINTS" id="PR00733">
    <property type="entry name" value="GLHYDRLASE6"/>
</dbReference>
<feature type="active site" description="Proton acceptor" evidence="6">
    <location>
        <position position="407"/>
    </location>
</feature>
<feature type="binding site" evidence="7">
    <location>
        <position position="259"/>
    </location>
    <ligand>
        <name>substrate</name>
    </ligand>
</feature>
<dbReference type="PANTHER" id="PTHR34876:SF10">
    <property type="entry name" value="GLUCANASE"/>
    <property type="match status" value="1"/>
</dbReference>
<accession>A0AAN9YQP8</accession>
<keyword evidence="3 9" id="KW-0119">Carbohydrate metabolism</keyword>
<name>A0AAN9YQP8_9PEZI</name>
<keyword evidence="12" id="KW-1185">Reference proteome</keyword>
<evidence type="ECO:0000256" key="4">
    <source>
        <dbReference type="ARBA" id="ARBA00023295"/>
    </source>
</evidence>
<dbReference type="SUPFAM" id="SSF51989">
    <property type="entry name" value="Glycosyl hydrolases family 6, cellulases"/>
    <property type="match status" value="1"/>
</dbReference>
<evidence type="ECO:0000313" key="12">
    <source>
        <dbReference type="Proteomes" id="UP001320420"/>
    </source>
</evidence>
<proteinExistence type="inferred from homology"/>
<comment type="similarity">
    <text evidence="9">Belongs to the glycosyl hydrolase family 6.</text>
</comment>
<feature type="binding site" evidence="7">
    <location>
        <position position="112"/>
    </location>
    <ligand>
        <name>substrate</name>
    </ligand>
</feature>